<evidence type="ECO:0000313" key="1">
    <source>
        <dbReference type="EMBL" id="MFK2874994.1"/>
    </source>
</evidence>
<name>A0ABW8J1H0_9GAMM</name>
<reference evidence="1 2" key="1">
    <citation type="submission" date="2020-10" db="EMBL/GenBank/DDBJ databases">
        <title>Phylogeny of dyella-like bacteria.</title>
        <authorList>
            <person name="Fu J."/>
        </authorList>
    </citation>
    <scope>NUCLEOTIDE SEQUENCE [LARGE SCALE GENOMIC DNA]</scope>
    <source>
        <strain evidence="1 2">DHOB07</strain>
    </source>
</reference>
<sequence length="61" mass="6910">MPKPGASTQLLEGLLAQGIDLSDERQEAKRQRVEAQKAATDTFEAVTRQWMAREHEKTVTR</sequence>
<dbReference type="EMBL" id="JADIKG010000013">
    <property type="protein sequence ID" value="MFK2874994.1"/>
    <property type="molecule type" value="Genomic_DNA"/>
</dbReference>
<comment type="caution">
    <text evidence="1">The sequence shown here is derived from an EMBL/GenBank/DDBJ whole genome shotgun (WGS) entry which is preliminary data.</text>
</comment>
<organism evidence="1 2">
    <name type="scientific">Dyella lipolytica</name>
    <dbReference type="NCBI Taxonomy" id="1867835"/>
    <lineage>
        <taxon>Bacteria</taxon>
        <taxon>Pseudomonadati</taxon>
        <taxon>Pseudomonadota</taxon>
        <taxon>Gammaproteobacteria</taxon>
        <taxon>Lysobacterales</taxon>
        <taxon>Rhodanobacteraceae</taxon>
        <taxon>Dyella</taxon>
    </lineage>
</organism>
<dbReference type="RefSeq" id="WP_284399783.1">
    <property type="nucleotide sequence ID" value="NZ_BSNQ01000003.1"/>
</dbReference>
<evidence type="ECO:0000313" key="2">
    <source>
        <dbReference type="Proteomes" id="UP001620405"/>
    </source>
</evidence>
<dbReference type="Proteomes" id="UP001620405">
    <property type="component" value="Unassembled WGS sequence"/>
</dbReference>
<protein>
    <submittedName>
        <fullName evidence="1">Uncharacterized protein</fullName>
    </submittedName>
</protein>
<keyword evidence="2" id="KW-1185">Reference proteome</keyword>
<proteinExistence type="predicted"/>
<accession>A0ABW8J1H0</accession>
<gene>
    <name evidence="1" type="ORF">ISP13_15735</name>
</gene>